<protein>
    <submittedName>
        <fullName evidence="4">Monoterpene epsilon-lactone hydrolase</fullName>
    </submittedName>
</protein>
<dbReference type="InterPro" id="IPR013094">
    <property type="entry name" value="AB_hydrolase_3"/>
</dbReference>
<accession>A0A7V8JN54</accession>
<keyword evidence="2 4" id="KW-0378">Hydrolase</keyword>
<evidence type="ECO:0000313" key="4">
    <source>
        <dbReference type="EMBL" id="KAF1017397.1"/>
    </source>
</evidence>
<name>A0A7V8JN54_STEMA</name>
<gene>
    <name evidence="4" type="primary">mlhB_2</name>
    <name evidence="4" type="ORF">GAK31_00662</name>
</gene>
<dbReference type="Pfam" id="PF07859">
    <property type="entry name" value="Abhydrolase_3"/>
    <property type="match status" value="1"/>
</dbReference>
<dbReference type="PANTHER" id="PTHR48081">
    <property type="entry name" value="AB HYDROLASE SUPERFAMILY PROTEIN C4A8.06C"/>
    <property type="match status" value="1"/>
</dbReference>
<dbReference type="InterPro" id="IPR029058">
    <property type="entry name" value="AB_hydrolase_fold"/>
</dbReference>
<dbReference type="EMBL" id="WNDS01000001">
    <property type="protein sequence ID" value="KAF1017397.1"/>
    <property type="molecule type" value="Genomic_DNA"/>
</dbReference>
<dbReference type="AlphaFoldDB" id="A0A7V8JN54"/>
<organism evidence="4 5">
    <name type="scientific">Stenotrophomonas maltophilia</name>
    <name type="common">Pseudomonas maltophilia</name>
    <name type="synonym">Xanthomonas maltophilia</name>
    <dbReference type="NCBI Taxonomy" id="40324"/>
    <lineage>
        <taxon>Bacteria</taxon>
        <taxon>Pseudomonadati</taxon>
        <taxon>Pseudomonadota</taxon>
        <taxon>Gammaproteobacteria</taxon>
        <taxon>Lysobacterales</taxon>
        <taxon>Lysobacteraceae</taxon>
        <taxon>Stenotrophomonas</taxon>
        <taxon>Stenotrophomonas maltophilia group</taxon>
    </lineage>
</organism>
<dbReference type="InterPro" id="IPR050300">
    <property type="entry name" value="GDXG_lipolytic_enzyme"/>
</dbReference>
<dbReference type="SUPFAM" id="SSF53474">
    <property type="entry name" value="alpha/beta-Hydrolases"/>
    <property type="match status" value="1"/>
</dbReference>
<comment type="similarity">
    <text evidence="1">Belongs to the 'GDXG' lipolytic enzyme family.</text>
</comment>
<feature type="domain" description="Alpha/beta hydrolase fold-3" evidence="3">
    <location>
        <begin position="2"/>
        <end position="105"/>
    </location>
</feature>
<evidence type="ECO:0000256" key="2">
    <source>
        <dbReference type="ARBA" id="ARBA00022801"/>
    </source>
</evidence>
<dbReference type="Proteomes" id="UP000487117">
    <property type="component" value="Unassembled WGS sequence"/>
</dbReference>
<proteinExistence type="inferred from homology"/>
<reference evidence="5" key="1">
    <citation type="journal article" date="2020" name="MBio">
        <title>Horizontal gene transfer to a defensive symbiont with a reduced genome amongst a multipartite beetle microbiome.</title>
        <authorList>
            <person name="Waterworth S.C."/>
            <person name="Florez L.V."/>
            <person name="Rees E.R."/>
            <person name="Hertweck C."/>
            <person name="Kaltenpoth M."/>
            <person name="Kwan J.C."/>
        </authorList>
    </citation>
    <scope>NUCLEOTIDE SEQUENCE [LARGE SCALE GENOMIC DNA]</scope>
</reference>
<dbReference type="GO" id="GO:0004806">
    <property type="term" value="F:triacylglycerol lipase activity"/>
    <property type="evidence" value="ECO:0007669"/>
    <property type="project" value="TreeGrafter"/>
</dbReference>
<dbReference type="PANTHER" id="PTHR48081:SF30">
    <property type="entry name" value="ACETYL-HYDROLASE LIPR-RELATED"/>
    <property type="match status" value="1"/>
</dbReference>
<evidence type="ECO:0000256" key="1">
    <source>
        <dbReference type="ARBA" id="ARBA00010515"/>
    </source>
</evidence>
<evidence type="ECO:0000259" key="3">
    <source>
        <dbReference type="Pfam" id="PF07859"/>
    </source>
</evidence>
<comment type="caution">
    <text evidence="4">The sequence shown here is derived from an EMBL/GenBank/DDBJ whole genome shotgun (WGS) entry which is preliminary data.</text>
</comment>
<sequence length="130" mass="14396">MPAALVLRSPQVDLTESGDSFQVNQWVDLMLPLSLMANHRLYAAGADLRHPYLSPLFGDFDGFPPTFLQSGTRDVLLSNTVRLHRRLLDAGVQAELHVFEAMPHGGFGGAPEDEALAMEIGRFMHARLRL</sequence>
<evidence type="ECO:0000313" key="5">
    <source>
        <dbReference type="Proteomes" id="UP000487117"/>
    </source>
</evidence>
<dbReference type="Gene3D" id="3.40.50.1820">
    <property type="entry name" value="alpha/beta hydrolase"/>
    <property type="match status" value="1"/>
</dbReference>